<sequence length="212" mass="22381">MHSFLFSIRSSTTTRRSRSTTTAPHSAAGQPKTTSIKVTALDGIVQVNSIFTFAVFTGLAFATPDQRSLQKSSSCDAGLASAKSLIVFEVFAFSFFLFSSLVSQGLKLHMNLKNSNDHDEPSRADINIHLLKAGMFASAIGSVMGCLFLMLSMVNLIQIRLGTVSCGSFSTVFSLVALIILGASALIVYICTGVYAVFDTAINTSAGATLGG</sequence>
<gene>
    <name evidence="1" type="ORF">Vadar_007534</name>
</gene>
<keyword evidence="2" id="KW-1185">Reference proteome</keyword>
<proteinExistence type="predicted"/>
<dbReference type="Proteomes" id="UP000828048">
    <property type="component" value="Chromosome 6"/>
</dbReference>
<evidence type="ECO:0000313" key="2">
    <source>
        <dbReference type="Proteomes" id="UP000828048"/>
    </source>
</evidence>
<reference evidence="1 2" key="1">
    <citation type="journal article" date="2021" name="Hortic Res">
        <title>High-quality reference genome and annotation aids understanding of berry development for evergreen blueberry (Vaccinium darrowii).</title>
        <authorList>
            <person name="Yu J."/>
            <person name="Hulse-Kemp A.M."/>
            <person name="Babiker E."/>
            <person name="Staton M."/>
        </authorList>
    </citation>
    <scope>NUCLEOTIDE SEQUENCE [LARGE SCALE GENOMIC DNA]</scope>
    <source>
        <strain evidence="2">cv. NJ 8807/NJ 8810</strain>
        <tissue evidence="1">Young leaf</tissue>
    </source>
</reference>
<name>A0ACB7X872_9ERIC</name>
<comment type="caution">
    <text evidence="1">The sequence shown here is derived from an EMBL/GenBank/DDBJ whole genome shotgun (WGS) entry which is preliminary data.</text>
</comment>
<evidence type="ECO:0000313" key="1">
    <source>
        <dbReference type="EMBL" id="KAH7836929.1"/>
    </source>
</evidence>
<protein>
    <submittedName>
        <fullName evidence="1">Uncharacterized protein</fullName>
    </submittedName>
</protein>
<organism evidence="1 2">
    <name type="scientific">Vaccinium darrowii</name>
    <dbReference type="NCBI Taxonomy" id="229202"/>
    <lineage>
        <taxon>Eukaryota</taxon>
        <taxon>Viridiplantae</taxon>
        <taxon>Streptophyta</taxon>
        <taxon>Embryophyta</taxon>
        <taxon>Tracheophyta</taxon>
        <taxon>Spermatophyta</taxon>
        <taxon>Magnoliopsida</taxon>
        <taxon>eudicotyledons</taxon>
        <taxon>Gunneridae</taxon>
        <taxon>Pentapetalae</taxon>
        <taxon>asterids</taxon>
        <taxon>Ericales</taxon>
        <taxon>Ericaceae</taxon>
        <taxon>Vaccinioideae</taxon>
        <taxon>Vaccinieae</taxon>
        <taxon>Vaccinium</taxon>
    </lineage>
</organism>
<accession>A0ACB7X872</accession>
<dbReference type="EMBL" id="CM037156">
    <property type="protein sequence ID" value="KAH7836929.1"/>
    <property type="molecule type" value="Genomic_DNA"/>
</dbReference>